<feature type="non-terminal residue" evidence="1">
    <location>
        <position position="290"/>
    </location>
</feature>
<name>A0A0J8DVD3_BETVV</name>
<accession>A0A0J8DVD3</accession>
<dbReference type="PANTHER" id="PTHR47186">
    <property type="entry name" value="LEUCINE-RICH REPEAT-CONTAINING PROTEIN 57"/>
    <property type="match status" value="1"/>
</dbReference>
<reference evidence="1 2" key="1">
    <citation type="journal article" date="2014" name="Nature">
        <title>The genome of the recently domesticated crop plant sugar beet (Beta vulgaris).</title>
        <authorList>
            <person name="Dohm J.C."/>
            <person name="Minoche A.E."/>
            <person name="Holtgrawe D."/>
            <person name="Capella-Gutierrez S."/>
            <person name="Zakrzewski F."/>
            <person name="Tafer H."/>
            <person name="Rupp O."/>
            <person name="Sorensen T.R."/>
            <person name="Stracke R."/>
            <person name="Reinhardt R."/>
            <person name="Goesmann A."/>
            <person name="Kraft T."/>
            <person name="Schulz B."/>
            <person name="Stadler P.F."/>
            <person name="Schmidt T."/>
            <person name="Gabaldon T."/>
            <person name="Lehrach H."/>
            <person name="Weisshaar B."/>
            <person name="Himmelbauer H."/>
        </authorList>
    </citation>
    <scope>NUCLEOTIDE SEQUENCE [LARGE SCALE GENOMIC DNA]</scope>
    <source>
        <tissue evidence="1">Taproot</tissue>
    </source>
</reference>
<sequence>MGTYLPQLVTIKLSSLDKLQHLSSLGELCHLKYLALSFMDELVHIEGPFTLASRSAELMTFFPSLEKLQLSDMPKLKGWWRDLVLVKADAATADSLIDGNGRREQVVIPSFPCLHELEIEGCPSMTYFPPCPLAKNLKLLRCNEALTFCMKEGVPSAIIIASSSSSTSNLLPISVSDTSNYGDPILFEKLNIDDAGILNSLLQEFGRGAIEISIESCQMDSFSVCKLGFQRYCAFSLRHLSIYNCGNLESLSGGGIEHLTNLQYLYIGDCYLLDLEKKENMPWKSLHSLS</sequence>
<evidence type="ECO:0000313" key="2">
    <source>
        <dbReference type="Proteomes" id="UP000035740"/>
    </source>
</evidence>
<dbReference type="EMBL" id="KQ090838">
    <property type="protein sequence ID" value="KMS94805.1"/>
    <property type="molecule type" value="Genomic_DNA"/>
</dbReference>
<dbReference type="PANTHER" id="PTHR47186:SF13">
    <property type="entry name" value="DISEASE RESISTANCE PROTEIN RGA3"/>
    <property type="match status" value="1"/>
</dbReference>
<organism evidence="1 2">
    <name type="scientific">Beta vulgaris subsp. vulgaris</name>
    <name type="common">Beet</name>
    <dbReference type="NCBI Taxonomy" id="3555"/>
    <lineage>
        <taxon>Eukaryota</taxon>
        <taxon>Viridiplantae</taxon>
        <taxon>Streptophyta</taxon>
        <taxon>Embryophyta</taxon>
        <taxon>Tracheophyta</taxon>
        <taxon>Spermatophyta</taxon>
        <taxon>Magnoliopsida</taxon>
        <taxon>eudicotyledons</taxon>
        <taxon>Gunneridae</taxon>
        <taxon>Pentapetalae</taxon>
        <taxon>Caryophyllales</taxon>
        <taxon>Chenopodiaceae</taxon>
        <taxon>Betoideae</taxon>
        <taxon>Beta</taxon>
    </lineage>
</organism>
<dbReference type="InterPro" id="IPR032675">
    <property type="entry name" value="LRR_dom_sf"/>
</dbReference>
<dbReference type="AlphaFoldDB" id="A0A0J8DVD3"/>
<dbReference type="OrthoDB" id="2018467at2759"/>
<keyword evidence="2" id="KW-1185">Reference proteome</keyword>
<proteinExistence type="predicted"/>
<dbReference type="Proteomes" id="UP000035740">
    <property type="component" value="Unassembled WGS sequence"/>
</dbReference>
<gene>
    <name evidence="1" type="ORF">BVRB_015180</name>
</gene>
<protein>
    <submittedName>
        <fullName evidence="1">Uncharacterized protein</fullName>
    </submittedName>
</protein>
<evidence type="ECO:0000313" key="1">
    <source>
        <dbReference type="EMBL" id="KMS94805.1"/>
    </source>
</evidence>
<dbReference type="Gene3D" id="3.80.10.10">
    <property type="entry name" value="Ribonuclease Inhibitor"/>
    <property type="match status" value="2"/>
</dbReference>
<dbReference type="SUPFAM" id="SSF52058">
    <property type="entry name" value="L domain-like"/>
    <property type="match status" value="1"/>
</dbReference>